<dbReference type="CDD" id="cd14798">
    <property type="entry name" value="RX-CC_like"/>
    <property type="match status" value="1"/>
</dbReference>
<dbReference type="Gene3D" id="1.20.5.4130">
    <property type="match status" value="1"/>
</dbReference>
<reference evidence="9" key="1">
    <citation type="submission" date="2020-06" db="EMBL/GenBank/DDBJ databases">
        <authorList>
            <person name="Li T."/>
            <person name="Hu X."/>
            <person name="Zhang T."/>
            <person name="Song X."/>
            <person name="Zhang H."/>
            <person name="Dai N."/>
            <person name="Sheng W."/>
            <person name="Hou X."/>
            <person name="Wei L."/>
        </authorList>
    </citation>
    <scope>NUCLEOTIDE SEQUENCE</scope>
    <source>
        <strain evidence="9">3651</strain>
        <tissue evidence="9">Leaf</tissue>
    </source>
</reference>
<keyword evidence="3" id="KW-0677">Repeat</keyword>
<protein>
    <submittedName>
        <fullName evidence="9">Disease resistance protein</fullName>
    </submittedName>
</protein>
<evidence type="ECO:0000256" key="5">
    <source>
        <dbReference type="ARBA" id="ARBA00022821"/>
    </source>
</evidence>
<evidence type="ECO:0000259" key="7">
    <source>
        <dbReference type="Pfam" id="PF00931"/>
    </source>
</evidence>
<evidence type="ECO:0000256" key="4">
    <source>
        <dbReference type="ARBA" id="ARBA00022741"/>
    </source>
</evidence>
<evidence type="ECO:0000259" key="8">
    <source>
        <dbReference type="Pfam" id="PF18052"/>
    </source>
</evidence>
<feature type="domain" description="NB-ARC" evidence="7">
    <location>
        <begin position="133"/>
        <end position="268"/>
    </location>
</feature>
<dbReference type="Proteomes" id="UP001293254">
    <property type="component" value="Unassembled WGS sequence"/>
</dbReference>
<gene>
    <name evidence="9" type="ORF">Salat_1722400</name>
</gene>
<evidence type="ECO:0000313" key="10">
    <source>
        <dbReference type="Proteomes" id="UP001293254"/>
    </source>
</evidence>
<keyword evidence="4" id="KW-0547">Nucleotide-binding</keyword>
<evidence type="ECO:0000313" key="9">
    <source>
        <dbReference type="EMBL" id="KAK4425285.1"/>
    </source>
</evidence>
<accession>A0AAE2CK99</accession>
<organism evidence="9 10">
    <name type="scientific">Sesamum alatum</name>
    <dbReference type="NCBI Taxonomy" id="300844"/>
    <lineage>
        <taxon>Eukaryota</taxon>
        <taxon>Viridiplantae</taxon>
        <taxon>Streptophyta</taxon>
        <taxon>Embryophyta</taxon>
        <taxon>Tracheophyta</taxon>
        <taxon>Spermatophyta</taxon>
        <taxon>Magnoliopsida</taxon>
        <taxon>eudicotyledons</taxon>
        <taxon>Gunneridae</taxon>
        <taxon>Pentapetalae</taxon>
        <taxon>asterids</taxon>
        <taxon>lamiids</taxon>
        <taxon>Lamiales</taxon>
        <taxon>Pedaliaceae</taxon>
        <taxon>Sesamum</taxon>
    </lineage>
</organism>
<dbReference type="InterPro" id="IPR002182">
    <property type="entry name" value="NB-ARC"/>
</dbReference>
<dbReference type="GO" id="GO:0043531">
    <property type="term" value="F:ADP binding"/>
    <property type="evidence" value="ECO:0007669"/>
    <property type="project" value="InterPro"/>
</dbReference>
<dbReference type="Pfam" id="PF00931">
    <property type="entry name" value="NB-ARC"/>
    <property type="match status" value="1"/>
</dbReference>
<dbReference type="SUPFAM" id="SSF52540">
    <property type="entry name" value="P-loop containing nucleoside triphosphate hydrolases"/>
    <property type="match status" value="1"/>
</dbReference>
<dbReference type="AlphaFoldDB" id="A0AAE2CK99"/>
<dbReference type="FunFam" id="3.40.50.300:FF:001091">
    <property type="entry name" value="Probable disease resistance protein At1g61300"/>
    <property type="match status" value="1"/>
</dbReference>
<sequence length="271" mass="30925">MALETLRDLLDADKRQDDSETVRGTVRELRKLSIQTEDVLEKYAIQIASKREGKNPKKVLKRFICILGEFGHLHQIGKEAERIKSRMAELAKQFDSSSTWESSLGSIDDTNWLRKTYGHEIEEHFVGMEKEIKLLESLIKSGGESYRVISICGIGGLGKTTLAIKLYNGKATESCFEARAWICVSQQFQSKVVFKALLKQLRPHENDEEDENELVRNLYNVQKEKKCLVVLDDIWEANHWDILRHAFPIAEGHSKILLATRNRNIAASACP</sequence>
<dbReference type="PANTHER" id="PTHR19338:SF66">
    <property type="entry name" value="NB-ARC DOMAIN-CONTAINING PROTEIN"/>
    <property type="match status" value="1"/>
</dbReference>
<dbReference type="GO" id="GO:0005524">
    <property type="term" value="F:ATP binding"/>
    <property type="evidence" value="ECO:0007669"/>
    <property type="project" value="UniProtKB-KW"/>
</dbReference>
<dbReference type="PRINTS" id="PR00364">
    <property type="entry name" value="DISEASERSIST"/>
</dbReference>
<evidence type="ECO:0000256" key="1">
    <source>
        <dbReference type="ARBA" id="ARBA00008894"/>
    </source>
</evidence>
<dbReference type="InterPro" id="IPR041118">
    <property type="entry name" value="Rx_N"/>
</dbReference>
<dbReference type="InterPro" id="IPR038005">
    <property type="entry name" value="RX-like_CC"/>
</dbReference>
<name>A0AAE2CK99_9LAMI</name>
<dbReference type="Pfam" id="PF18052">
    <property type="entry name" value="Rx_N"/>
    <property type="match status" value="1"/>
</dbReference>
<keyword evidence="2" id="KW-0433">Leucine-rich repeat</keyword>
<dbReference type="PANTHER" id="PTHR19338">
    <property type="entry name" value="TRANSLOCASE OF INNER MITOCHONDRIAL MEMBRANE 13 HOMOLOG"/>
    <property type="match status" value="1"/>
</dbReference>
<dbReference type="EMBL" id="JACGWO010000006">
    <property type="protein sequence ID" value="KAK4425285.1"/>
    <property type="molecule type" value="Genomic_DNA"/>
</dbReference>
<evidence type="ECO:0000256" key="6">
    <source>
        <dbReference type="ARBA" id="ARBA00022840"/>
    </source>
</evidence>
<evidence type="ECO:0000256" key="3">
    <source>
        <dbReference type="ARBA" id="ARBA00022737"/>
    </source>
</evidence>
<dbReference type="GO" id="GO:0006952">
    <property type="term" value="P:defense response"/>
    <property type="evidence" value="ECO:0007669"/>
    <property type="project" value="UniProtKB-KW"/>
</dbReference>
<dbReference type="Gene3D" id="3.40.50.300">
    <property type="entry name" value="P-loop containing nucleotide triphosphate hydrolases"/>
    <property type="match status" value="1"/>
</dbReference>
<reference evidence="9" key="2">
    <citation type="journal article" date="2024" name="Plant">
        <title>Genomic evolution and insights into agronomic trait innovations of Sesamum species.</title>
        <authorList>
            <person name="Miao H."/>
            <person name="Wang L."/>
            <person name="Qu L."/>
            <person name="Liu H."/>
            <person name="Sun Y."/>
            <person name="Le M."/>
            <person name="Wang Q."/>
            <person name="Wei S."/>
            <person name="Zheng Y."/>
            <person name="Lin W."/>
            <person name="Duan Y."/>
            <person name="Cao H."/>
            <person name="Xiong S."/>
            <person name="Wang X."/>
            <person name="Wei L."/>
            <person name="Li C."/>
            <person name="Ma Q."/>
            <person name="Ju M."/>
            <person name="Zhao R."/>
            <person name="Li G."/>
            <person name="Mu C."/>
            <person name="Tian Q."/>
            <person name="Mei H."/>
            <person name="Zhang T."/>
            <person name="Gao T."/>
            <person name="Zhang H."/>
        </authorList>
    </citation>
    <scope>NUCLEOTIDE SEQUENCE</scope>
    <source>
        <strain evidence="9">3651</strain>
    </source>
</reference>
<keyword evidence="5" id="KW-0611">Plant defense</keyword>
<feature type="domain" description="Disease resistance N-terminal" evidence="8">
    <location>
        <begin position="9"/>
        <end position="58"/>
    </location>
</feature>
<keyword evidence="6" id="KW-0067">ATP-binding</keyword>
<keyword evidence="10" id="KW-1185">Reference proteome</keyword>
<proteinExistence type="inferred from homology"/>
<comment type="caution">
    <text evidence="9">The sequence shown here is derived from an EMBL/GenBank/DDBJ whole genome shotgun (WGS) entry which is preliminary data.</text>
</comment>
<comment type="similarity">
    <text evidence="1">Belongs to the disease resistance NB-LRR family.</text>
</comment>
<dbReference type="InterPro" id="IPR027417">
    <property type="entry name" value="P-loop_NTPase"/>
</dbReference>
<evidence type="ECO:0000256" key="2">
    <source>
        <dbReference type="ARBA" id="ARBA00022614"/>
    </source>
</evidence>